<evidence type="ECO:0000256" key="1">
    <source>
        <dbReference type="SAM" id="Phobius"/>
    </source>
</evidence>
<name>A0ABY7X1D8_9BACL</name>
<dbReference type="Proteomes" id="UP001213680">
    <property type="component" value="Chromosome"/>
</dbReference>
<organism evidence="2 3">
    <name type="scientific">Exiguobacterium marinum</name>
    <dbReference type="NCBI Taxonomy" id="273528"/>
    <lineage>
        <taxon>Bacteria</taxon>
        <taxon>Bacillati</taxon>
        <taxon>Bacillota</taxon>
        <taxon>Bacilli</taxon>
        <taxon>Bacillales</taxon>
        <taxon>Bacillales Family XII. Incertae Sedis</taxon>
        <taxon>Exiguobacterium</taxon>
    </lineage>
</organism>
<dbReference type="RefSeq" id="WP_274356761.1">
    <property type="nucleotide sequence ID" value="NZ_CP118099.1"/>
</dbReference>
<feature type="transmembrane region" description="Helical" evidence="1">
    <location>
        <begin position="20"/>
        <end position="48"/>
    </location>
</feature>
<keyword evidence="1" id="KW-0812">Transmembrane</keyword>
<reference evidence="2 3" key="1">
    <citation type="submission" date="2023-02" db="EMBL/GenBank/DDBJ databases">
        <title>A bacterium isolated from plastisphere.</title>
        <authorList>
            <person name="Sun Y."/>
        </authorList>
    </citation>
    <scope>NUCLEOTIDE SEQUENCE [LARGE SCALE GENOMIC DNA]</scope>
    <source>
        <strain evidence="3">a-1</strain>
    </source>
</reference>
<dbReference type="EMBL" id="CP118099">
    <property type="protein sequence ID" value="WDH75780.1"/>
    <property type="molecule type" value="Genomic_DNA"/>
</dbReference>
<sequence>MMTFSTHNALQKQWIPVYGFAGVILVFVPYMEIVGYALCLLAGIVWFFERTRKQLERALRLHIHTHESLLFVGDETEVQLILDGSETLERLGLPVRVRLKSNTALSFPAHDRSPNSLDMTLRTDQARHMLHIQAEFRGPAYIEECVLAVPLPFHLGTYLLECPIEKRWTVLPSLTLHPPVGTKRLALGDRPLTASPLRNPLQILGSKPYEGEPVKEIDWVATAKLGRVQSKVFQKTSLDTFTFAVDLSGPSGYTLHHDFESIISQVAYVTTRLLKEECKVELFINRFNGEGKMEHISLQEGERGTRLILLMLADLHPGNRFISTDAFVRMVERKRLKQSHLVWFNQHNLYD</sequence>
<evidence type="ECO:0000313" key="2">
    <source>
        <dbReference type="EMBL" id="WDH75780.1"/>
    </source>
</evidence>
<dbReference type="PANTHER" id="PTHR34351:SF2">
    <property type="entry name" value="DUF58 DOMAIN-CONTAINING PROTEIN"/>
    <property type="match status" value="1"/>
</dbReference>
<protein>
    <submittedName>
        <fullName evidence="2">DUF58 domain-containing protein</fullName>
    </submittedName>
</protein>
<gene>
    <name evidence="2" type="ORF">PTI97_13235</name>
</gene>
<keyword evidence="3" id="KW-1185">Reference proteome</keyword>
<keyword evidence="1" id="KW-0472">Membrane</keyword>
<evidence type="ECO:0000313" key="3">
    <source>
        <dbReference type="Proteomes" id="UP001213680"/>
    </source>
</evidence>
<accession>A0ABY7X1D8</accession>
<keyword evidence="1" id="KW-1133">Transmembrane helix</keyword>
<proteinExistence type="predicted"/>
<dbReference type="PANTHER" id="PTHR34351">
    <property type="entry name" value="SLR1927 PROTEIN-RELATED"/>
    <property type="match status" value="1"/>
</dbReference>